<dbReference type="Gene3D" id="2.90.10.10">
    <property type="entry name" value="Bulb-type lectin domain"/>
    <property type="match status" value="1"/>
</dbReference>
<dbReference type="EMBL" id="FNOK01000023">
    <property type="protein sequence ID" value="SDY27193.1"/>
    <property type="molecule type" value="Genomic_DNA"/>
</dbReference>
<dbReference type="SUPFAM" id="SSF51110">
    <property type="entry name" value="alpha-D-mannose-specific plant lectins"/>
    <property type="match status" value="1"/>
</dbReference>
<sequence>MPRLLSQLETLGAPVTSPSGVWALRYDAEGRAVIRDDNGATAWAAGAVGALRLEDNGAFAVYDGDQVVWRGDLPKLEYSSLSVTDDGDGIIHDHGLPVHSLLNGPIEPVSLGDKAPVAEIVGNRFLESDDGKRTVNRTPDGDALVHKWKLGMGAYTAIVVQPTHTAALDAPGTWLTWRFLRHDGLGNWELVLVDDEDEVRWVFGRGYVAAFEAEPVAAESTTADPEA</sequence>
<reference evidence="2" key="1">
    <citation type="submission" date="2016-10" db="EMBL/GenBank/DDBJ databases">
        <authorList>
            <person name="Varghese N."/>
            <person name="Submissions S."/>
        </authorList>
    </citation>
    <scope>NUCLEOTIDE SEQUENCE [LARGE SCALE GENOMIC DNA]</scope>
    <source>
        <strain evidence="2">CGMCC 4.3530</strain>
    </source>
</reference>
<accession>A0A1H3IH61</accession>
<organism evidence="1 2">
    <name type="scientific">Saccharopolyspora shandongensis</name>
    <dbReference type="NCBI Taxonomy" id="418495"/>
    <lineage>
        <taxon>Bacteria</taxon>
        <taxon>Bacillati</taxon>
        <taxon>Actinomycetota</taxon>
        <taxon>Actinomycetes</taxon>
        <taxon>Pseudonocardiales</taxon>
        <taxon>Pseudonocardiaceae</taxon>
        <taxon>Saccharopolyspora</taxon>
    </lineage>
</organism>
<evidence type="ECO:0000313" key="2">
    <source>
        <dbReference type="Proteomes" id="UP000199529"/>
    </source>
</evidence>
<proteinExistence type="predicted"/>
<dbReference type="InterPro" id="IPR036426">
    <property type="entry name" value="Bulb-type_lectin_dom_sf"/>
</dbReference>
<name>A0A1H3IH61_9PSEU</name>
<keyword evidence="2" id="KW-1185">Reference proteome</keyword>
<gene>
    <name evidence="1" type="ORF">SAMN05216215_10235</name>
</gene>
<dbReference type="OrthoDB" id="4198010at2"/>
<protein>
    <submittedName>
        <fullName evidence="1">YD repeat-containing protein</fullName>
    </submittedName>
</protein>
<evidence type="ECO:0000313" key="1">
    <source>
        <dbReference type="EMBL" id="SDY27193.1"/>
    </source>
</evidence>
<dbReference type="AlphaFoldDB" id="A0A1H3IH61"/>
<dbReference type="RefSeq" id="WP_093268856.1">
    <property type="nucleotide sequence ID" value="NZ_FNOK01000023.1"/>
</dbReference>
<dbReference type="Proteomes" id="UP000199529">
    <property type="component" value="Unassembled WGS sequence"/>
</dbReference>
<dbReference type="STRING" id="418495.SAMN05216215_10235"/>